<reference evidence="1" key="1">
    <citation type="submission" date="2023-06" db="EMBL/GenBank/DDBJ databases">
        <title>Cytophagales bacterium Strain LB-30, isolated from soil.</title>
        <authorList>
            <person name="Liu B."/>
        </authorList>
    </citation>
    <scope>NUCLEOTIDE SEQUENCE</scope>
    <source>
        <strain evidence="1">LB-30</strain>
    </source>
</reference>
<protein>
    <recommendedName>
        <fullName evidence="3">DUF4905 domain-containing protein</fullName>
    </recommendedName>
</protein>
<comment type="caution">
    <text evidence="1">The sequence shown here is derived from an EMBL/GenBank/DDBJ whole genome shotgun (WGS) entry which is preliminary data.</text>
</comment>
<dbReference type="Proteomes" id="UP001168552">
    <property type="component" value="Unassembled WGS sequence"/>
</dbReference>
<sequence length="262" mass="30811">MKLVILTESLAEITIFSAKDEFIWKLMPDIRGRFLYLELRDKTRQEMRIAQYTEKDNSWKYQSFPWWSSIKGAKEQMLAFQHLNAPQDPSDTEVYVQEMKADTRLWTKSRSHIVNPFFNGLMVKSFANDKEELSLLAWETGKPASFALDTEPQRLFYPSRYHYKDEYFDSLQILIERMVGELAVKQCEYIEREGCIIISYYCMKKPELVNNILVVDSDGEVVYHQPIDKSTNGQVADGTFFVWDKRILFIKDKTHLISLSLV</sequence>
<evidence type="ECO:0000313" key="2">
    <source>
        <dbReference type="Proteomes" id="UP001168552"/>
    </source>
</evidence>
<organism evidence="1 2">
    <name type="scientific">Shiella aurantiaca</name>
    <dbReference type="NCBI Taxonomy" id="3058365"/>
    <lineage>
        <taxon>Bacteria</taxon>
        <taxon>Pseudomonadati</taxon>
        <taxon>Bacteroidota</taxon>
        <taxon>Cytophagia</taxon>
        <taxon>Cytophagales</taxon>
        <taxon>Shiellaceae</taxon>
        <taxon>Shiella</taxon>
    </lineage>
</organism>
<proteinExistence type="predicted"/>
<dbReference type="EMBL" id="JAUHJS010000001">
    <property type="protein sequence ID" value="MDN4164207.1"/>
    <property type="molecule type" value="Genomic_DNA"/>
</dbReference>
<accession>A0ABT8F1A8</accession>
<keyword evidence="2" id="KW-1185">Reference proteome</keyword>
<name>A0ABT8F1A8_9BACT</name>
<evidence type="ECO:0000313" key="1">
    <source>
        <dbReference type="EMBL" id="MDN4164207.1"/>
    </source>
</evidence>
<evidence type="ECO:0008006" key="3">
    <source>
        <dbReference type="Google" id="ProtNLM"/>
    </source>
</evidence>
<gene>
    <name evidence="1" type="ORF">QWY31_01775</name>
</gene>